<accession>A0ABD2LXN6</accession>
<feature type="region of interest" description="Disordered" evidence="1">
    <location>
        <begin position="47"/>
        <end position="70"/>
    </location>
</feature>
<feature type="domain" description="SGS" evidence="2">
    <location>
        <begin position="158"/>
        <end position="237"/>
    </location>
</feature>
<dbReference type="PROSITE" id="PS51203">
    <property type="entry name" value="CS"/>
    <property type="match status" value="1"/>
</dbReference>
<evidence type="ECO:0000259" key="2">
    <source>
        <dbReference type="PROSITE" id="PS51048"/>
    </source>
</evidence>
<protein>
    <recommendedName>
        <fullName evidence="6">Calcyclin-binding protein</fullName>
    </recommendedName>
</protein>
<name>A0ABD2LXN6_9BILA</name>
<dbReference type="InterPro" id="IPR008978">
    <property type="entry name" value="HSP20-like_chaperone"/>
</dbReference>
<keyword evidence="5" id="KW-1185">Reference proteome</keyword>
<organism evidence="4 5">
    <name type="scientific">Heterodera trifolii</name>
    <dbReference type="NCBI Taxonomy" id="157864"/>
    <lineage>
        <taxon>Eukaryota</taxon>
        <taxon>Metazoa</taxon>
        <taxon>Ecdysozoa</taxon>
        <taxon>Nematoda</taxon>
        <taxon>Chromadorea</taxon>
        <taxon>Rhabditida</taxon>
        <taxon>Tylenchina</taxon>
        <taxon>Tylenchomorpha</taxon>
        <taxon>Tylenchoidea</taxon>
        <taxon>Heteroderidae</taxon>
        <taxon>Heteroderinae</taxon>
        <taxon>Heterodera</taxon>
    </lineage>
</organism>
<dbReference type="Proteomes" id="UP001620626">
    <property type="component" value="Unassembled WGS sequence"/>
</dbReference>
<dbReference type="EMBL" id="JBICBT010000228">
    <property type="protein sequence ID" value="KAL3119969.1"/>
    <property type="molecule type" value="Genomic_DNA"/>
</dbReference>
<feature type="domain" description="CS" evidence="3">
    <location>
        <begin position="79"/>
        <end position="174"/>
    </location>
</feature>
<dbReference type="PANTHER" id="PTHR13164">
    <property type="entry name" value="CALICYLIN BINDING PROTEIN"/>
    <property type="match status" value="1"/>
</dbReference>
<evidence type="ECO:0000313" key="4">
    <source>
        <dbReference type="EMBL" id="KAL3119969.1"/>
    </source>
</evidence>
<sequence length="237" mass="26762">MMSSSSIEQLSCEIVELEKLRQQSQLPNVQKAIDELIGRWKVKKEEQKKKTDKGTAETLSAPTEAPKTISGSVHIRPTKKLTTYAFDESDKFVKLYYSVPGIADSVPGTISTVFHENSFSIVCSDVKGIDYEIRVQGLCQAVEPEKCMVKQKSGDQLLIMLKKAQEQQNWGSLLKLEKEVGKSKAKTMDKESDPQEGLMNMMKQMYDDGDDEMKRTIRKAWHEAQSKKGTMGMDMEP</sequence>
<dbReference type="Gene3D" id="2.60.40.790">
    <property type="match status" value="1"/>
</dbReference>
<gene>
    <name evidence="4" type="ORF">niasHT_007097</name>
</gene>
<dbReference type="PROSITE" id="PS51048">
    <property type="entry name" value="SGS"/>
    <property type="match status" value="1"/>
</dbReference>
<reference evidence="4 5" key="1">
    <citation type="submission" date="2024-10" db="EMBL/GenBank/DDBJ databases">
        <authorList>
            <person name="Kim D."/>
        </authorList>
    </citation>
    <scope>NUCLEOTIDE SEQUENCE [LARGE SCALE GENOMIC DNA]</scope>
    <source>
        <strain evidence="4">BH-2024</strain>
    </source>
</reference>
<evidence type="ECO:0000313" key="5">
    <source>
        <dbReference type="Proteomes" id="UP001620626"/>
    </source>
</evidence>
<comment type="caution">
    <text evidence="4">The sequence shown here is derived from an EMBL/GenBank/DDBJ whole genome shotgun (WGS) entry which is preliminary data.</text>
</comment>
<dbReference type="PANTHER" id="PTHR13164:SF3">
    <property type="entry name" value="CALCYCLIN-BINDING PROTEIN"/>
    <property type="match status" value="1"/>
</dbReference>
<dbReference type="InterPro" id="IPR052289">
    <property type="entry name" value="Calcyclin-binding_UBL-bridge"/>
</dbReference>
<proteinExistence type="predicted"/>
<evidence type="ECO:0000259" key="3">
    <source>
        <dbReference type="PROSITE" id="PS51203"/>
    </source>
</evidence>
<dbReference type="InterPro" id="IPR007699">
    <property type="entry name" value="SGS_dom"/>
</dbReference>
<dbReference type="AlphaFoldDB" id="A0ABD2LXN6"/>
<dbReference type="SUPFAM" id="SSF49764">
    <property type="entry name" value="HSP20-like chaperones"/>
    <property type="match status" value="1"/>
</dbReference>
<evidence type="ECO:0008006" key="6">
    <source>
        <dbReference type="Google" id="ProtNLM"/>
    </source>
</evidence>
<dbReference type="InterPro" id="IPR007052">
    <property type="entry name" value="CS_dom"/>
</dbReference>
<evidence type="ECO:0000256" key="1">
    <source>
        <dbReference type="SAM" id="MobiDB-lite"/>
    </source>
</evidence>